<evidence type="ECO:0000256" key="2">
    <source>
        <dbReference type="ARBA" id="ARBA00022908"/>
    </source>
</evidence>
<feature type="domain" description="Phage integrase central" evidence="6">
    <location>
        <begin position="153"/>
        <end position="246"/>
    </location>
</feature>
<reference evidence="7" key="1">
    <citation type="submission" date="2015-06" db="EMBL/GenBank/DDBJ databases">
        <authorList>
            <person name="Joergensen T."/>
        </authorList>
    </citation>
    <scope>NUCLEOTIDE SEQUENCE</scope>
    <source>
        <plasmid evidence="7">pRGRH0617</plasmid>
    </source>
</reference>
<dbReference type="GO" id="GO:0006310">
    <property type="term" value="P:DNA recombination"/>
    <property type="evidence" value="ECO:0007669"/>
    <property type="project" value="UniProtKB-KW"/>
</dbReference>
<dbReference type="Gene3D" id="1.10.443.10">
    <property type="entry name" value="Intergrase catalytic core"/>
    <property type="match status" value="1"/>
</dbReference>
<dbReference type="Gene3D" id="1.10.150.130">
    <property type="match status" value="1"/>
</dbReference>
<keyword evidence="7" id="KW-0614">Plasmid</keyword>
<dbReference type="Gene3D" id="3.30.160.390">
    <property type="entry name" value="Integrase, DNA-binding domain"/>
    <property type="match status" value="1"/>
</dbReference>
<dbReference type="Pfam" id="PF13356">
    <property type="entry name" value="Arm-DNA-bind_3"/>
    <property type="match status" value="1"/>
</dbReference>
<dbReference type="InterPro" id="IPR038488">
    <property type="entry name" value="Integrase_DNA-bd_sf"/>
</dbReference>
<protein>
    <submittedName>
        <fullName evidence="7">Uncharacterized protein</fullName>
    </submittedName>
</protein>
<keyword evidence="3" id="KW-0238">DNA-binding</keyword>
<dbReference type="Pfam" id="PF22022">
    <property type="entry name" value="Phage_int_M"/>
    <property type="match status" value="1"/>
</dbReference>
<organism evidence="7">
    <name type="scientific">uncultured prokaryote</name>
    <dbReference type="NCBI Taxonomy" id="198431"/>
    <lineage>
        <taxon>unclassified sequences</taxon>
        <taxon>environmental samples</taxon>
    </lineage>
</organism>
<dbReference type="InterPro" id="IPR011010">
    <property type="entry name" value="DNA_brk_join_enz"/>
</dbReference>
<name>A0A0H5Q215_9ZZZZ</name>
<accession>A0A0H5Q215</accession>
<dbReference type="PANTHER" id="PTHR30629">
    <property type="entry name" value="PROPHAGE INTEGRASE"/>
    <property type="match status" value="1"/>
</dbReference>
<keyword evidence="4" id="KW-0233">DNA recombination</keyword>
<dbReference type="PANTHER" id="PTHR30629:SF2">
    <property type="entry name" value="PROPHAGE INTEGRASE INTS-RELATED"/>
    <property type="match status" value="1"/>
</dbReference>
<comment type="similarity">
    <text evidence="1">Belongs to the 'phage' integrase family.</text>
</comment>
<geneLocation type="plasmid" evidence="7">
    <name>pRGRH0617</name>
</geneLocation>
<dbReference type="InterPro" id="IPR025166">
    <property type="entry name" value="Integrase_DNA_bind_dom"/>
</dbReference>
<dbReference type="InterPro" id="IPR050808">
    <property type="entry name" value="Phage_Integrase"/>
</dbReference>
<evidence type="ECO:0000256" key="4">
    <source>
        <dbReference type="ARBA" id="ARBA00023172"/>
    </source>
</evidence>
<evidence type="ECO:0000256" key="3">
    <source>
        <dbReference type="ARBA" id="ARBA00023125"/>
    </source>
</evidence>
<dbReference type="InterPro" id="IPR013762">
    <property type="entry name" value="Integrase-like_cat_sf"/>
</dbReference>
<evidence type="ECO:0000256" key="1">
    <source>
        <dbReference type="ARBA" id="ARBA00008857"/>
    </source>
</evidence>
<feature type="domain" description="Integrase DNA-binding" evidence="5">
    <location>
        <begin position="51"/>
        <end position="138"/>
    </location>
</feature>
<dbReference type="InterPro" id="IPR010998">
    <property type="entry name" value="Integrase_recombinase_N"/>
</dbReference>
<keyword evidence="2" id="KW-0229">DNA integration</keyword>
<dbReference type="GO" id="GO:0003677">
    <property type="term" value="F:DNA binding"/>
    <property type="evidence" value="ECO:0007669"/>
    <property type="project" value="UniProtKB-KW"/>
</dbReference>
<proteinExistence type="inferred from homology"/>
<reference evidence="7" key="2">
    <citation type="submission" date="2015-07" db="EMBL/GenBank/DDBJ databases">
        <title>Plasmids, circular viruses and viroids from rat gut.</title>
        <authorList>
            <person name="Jorgensen T.J."/>
            <person name="Hansen M.A."/>
            <person name="Xu Z."/>
            <person name="Tabak M.A."/>
            <person name="Sorensen S.J."/>
            <person name="Hansen L.H."/>
        </authorList>
    </citation>
    <scope>NUCLEOTIDE SEQUENCE</scope>
    <source>
        <plasmid evidence="7">pRGRH0617</plasmid>
    </source>
</reference>
<evidence type="ECO:0000259" key="5">
    <source>
        <dbReference type="Pfam" id="PF13356"/>
    </source>
</evidence>
<sequence length="426" mass="46923">MVFGIVGMAMVGWFSLQPYHNHTNPECLTKPSEGNGGLIVANDKGLELNKLTSSEVSKALRSGEPATLKDGGSLSLVITGKSTGKWLYKGRKAGSRTIIDLVCGYAPGTGLSAARAKRDEYKLLLRQGINPNENKKAAQAEARRQKEEAGKTFSVVAGEYFRSRQDLTGKTLQGDVGRIANHVAPFIGNIPVKAINRQNDLKPVIDALSDRKAYTQALRVAGLIERIFTYAVDAGYIQGTPADRLSRLVPKQGRGQKRHLPAMTEQQAVASMLRKLWEYMASGRSGPSMQYALALSCYLPVRNGNMIEARWEHIDMDAGIWTFPKTKNGKGYQMPLSRQMKEAFQHLAMLKISELTLSCDALLNLDELADEIQGRVFLLQYLLPAIMKDLPASECRAVNAVIEDTWKAVDAMRSVLKLDAEEVRNA</sequence>
<evidence type="ECO:0000313" key="7">
    <source>
        <dbReference type="EMBL" id="CRY95415.1"/>
    </source>
</evidence>
<evidence type="ECO:0000259" key="6">
    <source>
        <dbReference type="Pfam" id="PF22022"/>
    </source>
</evidence>
<dbReference type="SUPFAM" id="SSF56349">
    <property type="entry name" value="DNA breaking-rejoining enzymes"/>
    <property type="match status" value="1"/>
</dbReference>
<dbReference type="GO" id="GO:0015074">
    <property type="term" value="P:DNA integration"/>
    <property type="evidence" value="ECO:0007669"/>
    <property type="project" value="UniProtKB-KW"/>
</dbReference>
<dbReference type="AlphaFoldDB" id="A0A0H5Q215"/>
<dbReference type="EMBL" id="LN853246">
    <property type="protein sequence ID" value="CRY95415.1"/>
    <property type="molecule type" value="Genomic_DNA"/>
</dbReference>
<dbReference type="InterPro" id="IPR053876">
    <property type="entry name" value="Phage_int_M"/>
</dbReference>